<dbReference type="AlphaFoldDB" id="A0A6S7JTJ5"/>
<comment type="caution">
    <text evidence="2">The sequence shown here is derived from an EMBL/GenBank/DDBJ whole genome shotgun (WGS) entry which is preliminary data.</text>
</comment>
<name>A0A6S7JTJ5_PARCT</name>
<dbReference type="NCBIfam" id="NF033545">
    <property type="entry name" value="transpos_IS630"/>
    <property type="match status" value="1"/>
</dbReference>
<evidence type="ECO:0000313" key="3">
    <source>
        <dbReference type="Proteomes" id="UP001152795"/>
    </source>
</evidence>
<dbReference type="SUPFAM" id="SSF53098">
    <property type="entry name" value="Ribonuclease H-like"/>
    <property type="match status" value="1"/>
</dbReference>
<dbReference type="PANTHER" id="PTHR23022:SF135">
    <property type="entry name" value="SI:DKEY-77F5.3"/>
    <property type="match status" value="1"/>
</dbReference>
<dbReference type="Proteomes" id="UP001152795">
    <property type="component" value="Unassembled WGS sequence"/>
</dbReference>
<dbReference type="InterPro" id="IPR009057">
    <property type="entry name" value="Homeodomain-like_sf"/>
</dbReference>
<organism evidence="2 3">
    <name type="scientific">Paramuricea clavata</name>
    <name type="common">Red gorgonian</name>
    <name type="synonym">Violescent sea-whip</name>
    <dbReference type="NCBI Taxonomy" id="317549"/>
    <lineage>
        <taxon>Eukaryota</taxon>
        <taxon>Metazoa</taxon>
        <taxon>Cnidaria</taxon>
        <taxon>Anthozoa</taxon>
        <taxon>Octocorallia</taxon>
        <taxon>Malacalcyonacea</taxon>
        <taxon>Plexauridae</taxon>
        <taxon>Paramuricea</taxon>
    </lineage>
</organism>
<dbReference type="SUPFAM" id="SSF46689">
    <property type="entry name" value="Homeodomain-like"/>
    <property type="match status" value="1"/>
</dbReference>
<dbReference type="GO" id="GO:0003676">
    <property type="term" value="F:nucleic acid binding"/>
    <property type="evidence" value="ECO:0007669"/>
    <property type="project" value="InterPro"/>
</dbReference>
<dbReference type="InterPro" id="IPR038717">
    <property type="entry name" value="Tc1-like_DDE_dom"/>
</dbReference>
<dbReference type="InterPro" id="IPR047655">
    <property type="entry name" value="Transpos_IS630-like"/>
</dbReference>
<sequence length="336" mass="39113">MAKLSLYARKGVISLKSAENSNKKIQEVLLEEGINTSITAISLFLSRYRKTGRLNDARRSGRKPKLRQEHVDYMDEKMKENDELTSRELKEKVAKDCDMDVSTATIRRARRKLGWKKENARYCQFVREPNKMKRLAFCLKALREKEKFENIIFTDETSVQIEQHARICFRKDGSQPKRKGRPKHPLKVHVWGGISCKGATQVCIFTGCMESMGYQKILQRNLLPFIKDNYPEGHRMWQDNDPKHTSNSTKQFMKDNGINHWVTPPESPDLNPIENIWANLKHYLRKLAKPKNKEELINGIKAYWRELTKETCQKYIKHLYKVVPAVIACEGGPSGY</sequence>
<reference evidence="2" key="1">
    <citation type="submission" date="2020-04" db="EMBL/GenBank/DDBJ databases">
        <authorList>
            <person name="Alioto T."/>
            <person name="Alioto T."/>
            <person name="Gomez Garrido J."/>
        </authorList>
    </citation>
    <scope>NUCLEOTIDE SEQUENCE</scope>
    <source>
        <strain evidence="2">A484AB</strain>
    </source>
</reference>
<gene>
    <name evidence="2" type="ORF">PACLA_8A048556</name>
</gene>
<accession>A0A6S7JTJ5</accession>
<dbReference type="Gene3D" id="3.30.420.10">
    <property type="entry name" value="Ribonuclease H-like superfamily/Ribonuclease H"/>
    <property type="match status" value="1"/>
</dbReference>
<evidence type="ECO:0000313" key="2">
    <source>
        <dbReference type="EMBL" id="CAB4036146.1"/>
    </source>
</evidence>
<dbReference type="InterPro" id="IPR036397">
    <property type="entry name" value="RNaseH_sf"/>
</dbReference>
<dbReference type="InterPro" id="IPR012337">
    <property type="entry name" value="RNaseH-like_sf"/>
</dbReference>
<dbReference type="EMBL" id="CACRXK020021741">
    <property type="protein sequence ID" value="CAB4036146.1"/>
    <property type="molecule type" value="Genomic_DNA"/>
</dbReference>
<feature type="domain" description="Tc1-like transposase DDE" evidence="1">
    <location>
        <begin position="151"/>
        <end position="297"/>
    </location>
</feature>
<evidence type="ECO:0000259" key="1">
    <source>
        <dbReference type="Pfam" id="PF13358"/>
    </source>
</evidence>
<keyword evidence="3" id="KW-1185">Reference proteome</keyword>
<dbReference type="Pfam" id="PF13358">
    <property type="entry name" value="DDE_3"/>
    <property type="match status" value="1"/>
</dbReference>
<dbReference type="InterPro" id="IPR052338">
    <property type="entry name" value="Transposase_5"/>
</dbReference>
<proteinExistence type="predicted"/>
<dbReference type="PANTHER" id="PTHR23022">
    <property type="entry name" value="TRANSPOSABLE ELEMENT-RELATED"/>
    <property type="match status" value="1"/>
</dbReference>
<dbReference type="OrthoDB" id="6044094at2759"/>
<protein>
    <submittedName>
        <fullName evidence="2">Transposable element Tcb2 transposase</fullName>
    </submittedName>
</protein>